<reference evidence="2 4" key="1">
    <citation type="submission" date="2019-09" db="EMBL/GenBank/DDBJ databases">
        <title>Distinct polysaccharide growth profiles of human intestinal Prevotella copri isolates.</title>
        <authorList>
            <person name="Fehlner-Peach H."/>
            <person name="Magnabosco C."/>
            <person name="Raghavan V."/>
            <person name="Scher J.U."/>
            <person name="Tett A."/>
            <person name="Cox L.M."/>
            <person name="Gottsegen C."/>
            <person name="Watters A."/>
            <person name="Wiltshire- Gordon J.D."/>
            <person name="Segata N."/>
            <person name="Bonneau R."/>
            <person name="Littman D.R."/>
        </authorList>
    </citation>
    <scope>NUCLEOTIDE SEQUENCE [LARGE SCALE GENOMIC DNA]</scope>
    <source>
        <strain evidence="2">IA622</strain>
        <strain evidence="4">iA622</strain>
    </source>
</reference>
<name>A0A6G1TW77_9BACT</name>
<dbReference type="EMBL" id="VZCB01000037">
    <property type="protein sequence ID" value="MQN80113.1"/>
    <property type="molecule type" value="Genomic_DNA"/>
</dbReference>
<evidence type="ECO:0000313" key="3">
    <source>
        <dbReference type="EMBL" id="MQN80113.1"/>
    </source>
</evidence>
<dbReference type="Proteomes" id="UP000480425">
    <property type="component" value="Unassembled WGS sequence"/>
</dbReference>
<dbReference type="GO" id="GO:0006313">
    <property type="term" value="P:DNA transposition"/>
    <property type="evidence" value="ECO:0007669"/>
    <property type="project" value="InterPro"/>
</dbReference>
<organism evidence="2 4">
    <name type="scientific">Segatella copri</name>
    <dbReference type="NCBI Taxonomy" id="165179"/>
    <lineage>
        <taxon>Bacteria</taxon>
        <taxon>Pseudomonadati</taxon>
        <taxon>Bacteroidota</taxon>
        <taxon>Bacteroidia</taxon>
        <taxon>Bacteroidales</taxon>
        <taxon>Prevotellaceae</taxon>
        <taxon>Segatella</taxon>
    </lineage>
</organism>
<comment type="caution">
    <text evidence="2">The sequence shown here is derived from an EMBL/GenBank/DDBJ whole genome shotgun (WGS) entry which is preliminary data.</text>
</comment>
<evidence type="ECO:0000259" key="1">
    <source>
        <dbReference type="Pfam" id="PF01548"/>
    </source>
</evidence>
<dbReference type="PANTHER" id="PTHR33055:SF3">
    <property type="entry name" value="PUTATIVE TRANSPOSASE FOR IS117-RELATED"/>
    <property type="match status" value="1"/>
</dbReference>
<protein>
    <submittedName>
        <fullName evidence="2">IS110 family transposase</fullName>
    </submittedName>
</protein>
<evidence type="ECO:0000313" key="4">
    <source>
        <dbReference type="Proteomes" id="UP000480425"/>
    </source>
</evidence>
<dbReference type="GO" id="GO:0003677">
    <property type="term" value="F:DNA binding"/>
    <property type="evidence" value="ECO:0007669"/>
    <property type="project" value="InterPro"/>
</dbReference>
<feature type="non-terminal residue" evidence="2">
    <location>
        <position position="168"/>
    </location>
</feature>
<proteinExistence type="predicted"/>
<gene>
    <name evidence="2" type="ORF">F7D73_00905</name>
    <name evidence="3" type="ORF">F7D73_03910</name>
</gene>
<accession>A0A6G1TW77</accession>
<dbReference type="AlphaFoldDB" id="A0A6G1TW77"/>
<dbReference type="OrthoDB" id="964423at2"/>
<sequence>MDKELYFGVDVSKKTLDLAYYDGETIDWKNAHIKVSNDDAGFKKIGSWVAKVGKDFDTFLFCLEYTGLYNQNFRLWLESKEYIYSMVEPRKMHRFEPDLDDDQRSLDRIKTDELDAFRIAIYCEQNHKKILRNPSKLPSPVYFKLKRLLAERKQNTKQSVLYKQQLHD</sequence>
<dbReference type="RefSeq" id="WP_153121868.1">
    <property type="nucleotide sequence ID" value="NZ_VZCB01000008.1"/>
</dbReference>
<dbReference type="EMBL" id="VZCB01000008">
    <property type="protein sequence ID" value="MQN79543.1"/>
    <property type="molecule type" value="Genomic_DNA"/>
</dbReference>
<dbReference type="Pfam" id="PF01548">
    <property type="entry name" value="DEDD_Tnp_IS110"/>
    <property type="match status" value="1"/>
</dbReference>
<dbReference type="InterPro" id="IPR047650">
    <property type="entry name" value="Transpos_IS110"/>
</dbReference>
<evidence type="ECO:0000313" key="2">
    <source>
        <dbReference type="EMBL" id="MQN79543.1"/>
    </source>
</evidence>
<dbReference type="PANTHER" id="PTHR33055">
    <property type="entry name" value="TRANSPOSASE FOR INSERTION SEQUENCE ELEMENT IS1111A"/>
    <property type="match status" value="1"/>
</dbReference>
<dbReference type="GO" id="GO:0004803">
    <property type="term" value="F:transposase activity"/>
    <property type="evidence" value="ECO:0007669"/>
    <property type="project" value="InterPro"/>
</dbReference>
<feature type="domain" description="Transposase IS110-like N-terminal" evidence="1">
    <location>
        <begin position="8"/>
        <end position="167"/>
    </location>
</feature>
<dbReference type="InterPro" id="IPR002525">
    <property type="entry name" value="Transp_IS110-like_N"/>
</dbReference>